<protein>
    <submittedName>
        <fullName evidence="2 4">Uncharacterized protein</fullName>
    </submittedName>
</protein>
<evidence type="ECO:0000313" key="2">
    <source>
        <dbReference type="EMBL" id="KAF2804270.1"/>
    </source>
</evidence>
<reference evidence="4" key="3">
    <citation type="submission" date="2025-04" db="UniProtKB">
        <authorList>
            <consortium name="RefSeq"/>
        </authorList>
    </citation>
    <scope>IDENTIFICATION</scope>
    <source>
        <strain evidence="4">CBS 304.34</strain>
    </source>
</reference>
<evidence type="ECO:0000313" key="4">
    <source>
        <dbReference type="RefSeq" id="XP_033571234.1"/>
    </source>
</evidence>
<feature type="region of interest" description="Disordered" evidence="1">
    <location>
        <begin position="1"/>
        <end position="30"/>
    </location>
</feature>
<evidence type="ECO:0000256" key="1">
    <source>
        <dbReference type="SAM" id="MobiDB-lite"/>
    </source>
</evidence>
<sequence>MASSTRSPYTACKVGAATPPSTASSLRERRPLFTSVRSTLSGHHNAMFLELASCVGRFLPLPREPRSAAVAWHNLRKSSHRDVRPCPQDPDPRRHHISCGRNRRRLPPMSRDLAPYTPTPSFVERPNDSDDENVFSLPENHGVVVCEKRIWCPQWQLKKEIAPWPALPKMIWEGDDRAKTTVGRFLPLPPEPGSAAGFLWRLTDGVLSFHNVPAGNSLYPGPDGILATTYQSPATALGQMTADQVSD</sequence>
<dbReference type="Proteomes" id="UP000504636">
    <property type="component" value="Unplaced"/>
</dbReference>
<proteinExistence type="predicted"/>
<evidence type="ECO:0000313" key="3">
    <source>
        <dbReference type="Proteomes" id="UP000504636"/>
    </source>
</evidence>
<organism evidence="2">
    <name type="scientific">Mytilinidion resinicola</name>
    <dbReference type="NCBI Taxonomy" id="574789"/>
    <lineage>
        <taxon>Eukaryota</taxon>
        <taxon>Fungi</taxon>
        <taxon>Dikarya</taxon>
        <taxon>Ascomycota</taxon>
        <taxon>Pezizomycotina</taxon>
        <taxon>Dothideomycetes</taxon>
        <taxon>Pleosporomycetidae</taxon>
        <taxon>Mytilinidiales</taxon>
        <taxon>Mytilinidiaceae</taxon>
        <taxon>Mytilinidion</taxon>
    </lineage>
</organism>
<name>A0A6A6Y6F7_9PEZI</name>
<keyword evidence="3" id="KW-1185">Reference proteome</keyword>
<feature type="compositionally biased region" description="Basic residues" evidence="1">
    <location>
        <begin position="93"/>
        <end position="106"/>
    </location>
</feature>
<dbReference type="AlphaFoldDB" id="A0A6A6Y6F7"/>
<dbReference type="RefSeq" id="XP_033571234.1">
    <property type="nucleotide sequence ID" value="XM_033726848.1"/>
</dbReference>
<dbReference type="OrthoDB" id="5305306at2759"/>
<dbReference type="EMBL" id="MU003714">
    <property type="protein sequence ID" value="KAF2804270.1"/>
    <property type="molecule type" value="Genomic_DNA"/>
</dbReference>
<accession>A0A6A6Y6F7</accession>
<gene>
    <name evidence="2 4" type="ORF">BDZ99DRAFT_545500</name>
</gene>
<reference evidence="4" key="2">
    <citation type="submission" date="2020-04" db="EMBL/GenBank/DDBJ databases">
        <authorList>
            <consortium name="NCBI Genome Project"/>
        </authorList>
    </citation>
    <scope>NUCLEOTIDE SEQUENCE</scope>
    <source>
        <strain evidence="4">CBS 304.34</strain>
    </source>
</reference>
<feature type="region of interest" description="Disordered" evidence="1">
    <location>
        <begin position="80"/>
        <end position="128"/>
    </location>
</feature>
<dbReference type="GeneID" id="54467741"/>
<reference evidence="2 4" key="1">
    <citation type="journal article" date="2020" name="Stud. Mycol.">
        <title>101 Dothideomycetes genomes: a test case for predicting lifestyles and emergence of pathogens.</title>
        <authorList>
            <person name="Haridas S."/>
            <person name="Albert R."/>
            <person name="Binder M."/>
            <person name="Bloem J."/>
            <person name="Labutti K."/>
            <person name="Salamov A."/>
            <person name="Andreopoulos B."/>
            <person name="Baker S."/>
            <person name="Barry K."/>
            <person name="Bills G."/>
            <person name="Bluhm B."/>
            <person name="Cannon C."/>
            <person name="Castanera R."/>
            <person name="Culley D."/>
            <person name="Daum C."/>
            <person name="Ezra D."/>
            <person name="Gonzalez J."/>
            <person name="Henrissat B."/>
            <person name="Kuo A."/>
            <person name="Liang C."/>
            <person name="Lipzen A."/>
            <person name="Lutzoni F."/>
            <person name="Magnuson J."/>
            <person name="Mondo S."/>
            <person name="Nolan M."/>
            <person name="Ohm R."/>
            <person name="Pangilinan J."/>
            <person name="Park H.-J."/>
            <person name="Ramirez L."/>
            <person name="Alfaro M."/>
            <person name="Sun H."/>
            <person name="Tritt A."/>
            <person name="Yoshinaga Y."/>
            <person name="Zwiers L.-H."/>
            <person name="Turgeon B."/>
            <person name="Goodwin S."/>
            <person name="Spatafora J."/>
            <person name="Crous P."/>
            <person name="Grigoriev I."/>
        </authorList>
    </citation>
    <scope>NUCLEOTIDE SEQUENCE</scope>
    <source>
        <strain evidence="2 4">CBS 304.34</strain>
    </source>
</reference>